<gene>
    <name evidence="2" type="ORF">U472_11535</name>
</gene>
<dbReference type="Proteomes" id="UP000093514">
    <property type="component" value="Unassembled WGS sequence"/>
</dbReference>
<feature type="domain" description="Shedu protein SduA C-terminal" evidence="1">
    <location>
        <begin position="213"/>
        <end position="351"/>
    </location>
</feature>
<dbReference type="RefSeq" id="WP_068718609.1">
    <property type="nucleotide sequence ID" value="NZ_LWDV01000009.1"/>
</dbReference>
<sequence>MDVRKMIDKIINQDDWSTKDFEMVLLKCLESKDSVGLNNIMLLVDNEYKQTYPDKEYIFCSVMSAMLWEEEGLKLLSKLVINTKKSKVISAILRVFSHIAGYSLNELIDRYIKSYFSSKICEKLNNNNCYRNKSFVNDVRRELVNLVTSFDSDDLIPIDLYLSFHTLLASSYINDNKKAFNNFGYALSSRWFRLNDKVLDEYNNLINQDNLYEELVHKYLEKHPYILDSFYANIWSKPKLGEKLIPDFIIKQMDDNYTVVEIEKPTDIIINKNGNLNSKVTHAIRQALEYREWIISNNLYARKTFDNIWRPFCLVVIGMESSLNEEQIARLKQENESRKGVVKIVGFDWLYNRAKTVLKNIVNTTFSRLEY</sequence>
<reference evidence="3" key="1">
    <citation type="submission" date="2016-07" db="EMBL/GenBank/DDBJ databases">
        <authorList>
            <person name="Florea S."/>
            <person name="Webb J.S."/>
            <person name="Jaromczyk J."/>
            <person name="Schardl C.L."/>
        </authorList>
    </citation>
    <scope>NUCLEOTIDE SEQUENCE [LARGE SCALE GENOMIC DNA]</scope>
    <source>
        <strain evidence="3">Z6</strain>
    </source>
</reference>
<protein>
    <recommendedName>
        <fullName evidence="1">Shedu protein SduA C-terminal domain-containing protein</fullName>
    </recommendedName>
</protein>
<dbReference type="EMBL" id="LWDV01000009">
    <property type="protein sequence ID" value="OCL26609.1"/>
    <property type="molecule type" value="Genomic_DNA"/>
</dbReference>
<dbReference type="AlphaFoldDB" id="A0A1C0A8M2"/>
<evidence type="ECO:0000313" key="2">
    <source>
        <dbReference type="EMBL" id="OCL26609.1"/>
    </source>
</evidence>
<organism evidence="2 3">
    <name type="scientific">Orenia metallireducens</name>
    <dbReference type="NCBI Taxonomy" id="1413210"/>
    <lineage>
        <taxon>Bacteria</taxon>
        <taxon>Bacillati</taxon>
        <taxon>Bacillota</taxon>
        <taxon>Clostridia</taxon>
        <taxon>Halanaerobiales</taxon>
        <taxon>Halobacteroidaceae</taxon>
        <taxon>Orenia</taxon>
    </lineage>
</organism>
<accession>A0A1C0A8M2</accession>
<reference evidence="2 3" key="2">
    <citation type="submission" date="2016-08" db="EMBL/GenBank/DDBJ databases">
        <title>Orenia metallireducens sp. nov. strain Z6, a Novel Metal-reducing Firmicute from the Deep Subsurface.</title>
        <authorList>
            <person name="Maxim B.I."/>
            <person name="Kenneth K."/>
            <person name="Flynn T.M."/>
            <person name="Oloughlin E.J."/>
            <person name="Locke R.A."/>
            <person name="Weber J.R."/>
            <person name="Egan S.M."/>
            <person name="Mackie R.I."/>
            <person name="Cann I.K."/>
        </authorList>
    </citation>
    <scope>NUCLEOTIDE SEQUENCE [LARGE SCALE GENOMIC DNA]</scope>
    <source>
        <strain evidence="2 3">Z6</strain>
    </source>
</reference>
<keyword evidence="3" id="KW-1185">Reference proteome</keyword>
<dbReference type="Pfam" id="PF14082">
    <property type="entry name" value="SduA_C"/>
    <property type="match status" value="1"/>
</dbReference>
<name>A0A1C0A8M2_9FIRM</name>
<evidence type="ECO:0000313" key="3">
    <source>
        <dbReference type="Proteomes" id="UP000093514"/>
    </source>
</evidence>
<evidence type="ECO:0000259" key="1">
    <source>
        <dbReference type="Pfam" id="PF14082"/>
    </source>
</evidence>
<dbReference type="InterPro" id="IPR025359">
    <property type="entry name" value="SduA_C"/>
</dbReference>
<proteinExistence type="predicted"/>
<dbReference type="OrthoDB" id="7822202at2"/>
<comment type="caution">
    <text evidence="2">The sequence shown here is derived from an EMBL/GenBank/DDBJ whole genome shotgun (WGS) entry which is preliminary data.</text>
</comment>